<name>A0A372JAF9_9ACTN</name>
<dbReference type="AlphaFoldDB" id="A0A372JAF9"/>
<dbReference type="SUPFAM" id="SSF55874">
    <property type="entry name" value="ATPase domain of HSP90 chaperone/DNA topoisomerase II/histidine kinase"/>
    <property type="match status" value="1"/>
</dbReference>
<dbReference type="Gene3D" id="3.30.565.10">
    <property type="entry name" value="Histidine kinase-like ATPase, C-terminal domain"/>
    <property type="match status" value="1"/>
</dbReference>
<gene>
    <name evidence="7" type="ORF">DZF91_35315</name>
</gene>
<dbReference type="EC" id="2.7.13.3" evidence="2"/>
<evidence type="ECO:0000256" key="5">
    <source>
        <dbReference type="ARBA" id="ARBA00023012"/>
    </source>
</evidence>
<evidence type="ECO:0000256" key="4">
    <source>
        <dbReference type="ARBA" id="ARBA00022777"/>
    </source>
</evidence>
<evidence type="ECO:0000256" key="2">
    <source>
        <dbReference type="ARBA" id="ARBA00012438"/>
    </source>
</evidence>
<evidence type="ECO:0000313" key="7">
    <source>
        <dbReference type="EMBL" id="RFU36962.1"/>
    </source>
</evidence>
<proteinExistence type="predicted"/>
<feature type="non-terminal residue" evidence="7">
    <location>
        <position position="1"/>
    </location>
</feature>
<dbReference type="PANTHER" id="PTHR24421:SF10">
    <property type="entry name" value="NITRATE_NITRITE SENSOR PROTEIN NARQ"/>
    <property type="match status" value="1"/>
</dbReference>
<dbReference type="InterPro" id="IPR003594">
    <property type="entry name" value="HATPase_dom"/>
</dbReference>
<evidence type="ECO:0000256" key="1">
    <source>
        <dbReference type="ARBA" id="ARBA00000085"/>
    </source>
</evidence>
<dbReference type="PANTHER" id="PTHR24421">
    <property type="entry name" value="NITRATE/NITRITE SENSOR PROTEIN NARX-RELATED"/>
    <property type="match status" value="1"/>
</dbReference>
<evidence type="ECO:0000259" key="6">
    <source>
        <dbReference type="Pfam" id="PF02518"/>
    </source>
</evidence>
<evidence type="ECO:0000256" key="3">
    <source>
        <dbReference type="ARBA" id="ARBA00022679"/>
    </source>
</evidence>
<dbReference type="Proteomes" id="UP000261811">
    <property type="component" value="Unassembled WGS sequence"/>
</dbReference>
<dbReference type="EMBL" id="QURH01001019">
    <property type="protein sequence ID" value="RFU36962.1"/>
    <property type="molecule type" value="Genomic_DNA"/>
</dbReference>
<dbReference type="InterPro" id="IPR036890">
    <property type="entry name" value="HATPase_C_sf"/>
</dbReference>
<dbReference type="GO" id="GO:0000160">
    <property type="term" value="P:phosphorelay signal transduction system"/>
    <property type="evidence" value="ECO:0007669"/>
    <property type="project" value="UniProtKB-KW"/>
</dbReference>
<keyword evidence="5" id="KW-0902">Two-component regulatory system</keyword>
<dbReference type="GO" id="GO:0004673">
    <property type="term" value="F:protein histidine kinase activity"/>
    <property type="evidence" value="ECO:0007669"/>
    <property type="project" value="UniProtKB-EC"/>
</dbReference>
<protein>
    <recommendedName>
        <fullName evidence="2">histidine kinase</fullName>
        <ecNumber evidence="2">2.7.13.3</ecNumber>
    </recommendedName>
</protein>
<organism evidence="7 8">
    <name type="scientific">Actinomadura logoneensis</name>
    <dbReference type="NCBI Taxonomy" id="2293572"/>
    <lineage>
        <taxon>Bacteria</taxon>
        <taxon>Bacillati</taxon>
        <taxon>Actinomycetota</taxon>
        <taxon>Actinomycetes</taxon>
        <taxon>Streptosporangiales</taxon>
        <taxon>Thermomonosporaceae</taxon>
        <taxon>Actinomadura</taxon>
    </lineage>
</organism>
<dbReference type="RefSeq" id="WP_328589262.1">
    <property type="nucleotide sequence ID" value="NZ_QURH01001019.1"/>
</dbReference>
<dbReference type="InterPro" id="IPR050482">
    <property type="entry name" value="Sensor_HK_TwoCompSys"/>
</dbReference>
<dbReference type="Pfam" id="PF02518">
    <property type="entry name" value="HATPase_c"/>
    <property type="match status" value="1"/>
</dbReference>
<reference evidence="7 8" key="1">
    <citation type="submission" date="2018-08" db="EMBL/GenBank/DDBJ databases">
        <title>Actinomadura jelena sp. nov., a novel Actinomycete isolated from soil in Chad.</title>
        <authorList>
            <person name="Shi L."/>
        </authorList>
    </citation>
    <scope>NUCLEOTIDE SEQUENCE [LARGE SCALE GENOMIC DNA]</scope>
    <source>
        <strain evidence="7 8">NEAU-G17</strain>
    </source>
</reference>
<keyword evidence="3" id="KW-0808">Transferase</keyword>
<comment type="catalytic activity">
    <reaction evidence="1">
        <text>ATP + protein L-histidine = ADP + protein N-phospho-L-histidine.</text>
        <dbReference type="EC" id="2.7.13.3"/>
    </reaction>
</comment>
<accession>A0A372JAF9</accession>
<sequence length="143" mass="14816">PPPLDPAPGLADLERLVAATADAGVRVEVRWTGERRPLPPEIDLSAFRIVQEAVTNVVRHARVPACRVTIGFGPEELTVLVEDDGTGGTPGAARDGGGFGIVGMRERASLLRGELVAGPRPEGGFRVAARIPTRSAAVPAVAG</sequence>
<keyword evidence="8" id="KW-1185">Reference proteome</keyword>
<keyword evidence="4 7" id="KW-0418">Kinase</keyword>
<feature type="domain" description="Histidine kinase/HSP90-like ATPase" evidence="6">
    <location>
        <begin position="46"/>
        <end position="133"/>
    </location>
</feature>
<comment type="caution">
    <text evidence="7">The sequence shown here is derived from an EMBL/GenBank/DDBJ whole genome shotgun (WGS) entry which is preliminary data.</text>
</comment>
<dbReference type="CDD" id="cd16917">
    <property type="entry name" value="HATPase_UhpB-NarQ-NarX-like"/>
    <property type="match status" value="1"/>
</dbReference>
<evidence type="ECO:0000313" key="8">
    <source>
        <dbReference type="Proteomes" id="UP000261811"/>
    </source>
</evidence>